<feature type="region of interest" description="Disordered" evidence="1">
    <location>
        <begin position="74"/>
        <end position="161"/>
    </location>
</feature>
<protein>
    <submittedName>
        <fullName evidence="2">Uncharacterized protein</fullName>
    </submittedName>
</protein>
<proteinExistence type="predicted"/>
<feature type="compositionally biased region" description="Polar residues" evidence="1">
    <location>
        <begin position="74"/>
        <end position="118"/>
    </location>
</feature>
<evidence type="ECO:0000313" key="3">
    <source>
        <dbReference type="Proteomes" id="UP000284547"/>
    </source>
</evidence>
<organism evidence="2 3">
    <name type="scientific">Pseudotabrizicola alkalilacus</name>
    <dbReference type="NCBI Taxonomy" id="2305252"/>
    <lineage>
        <taxon>Bacteria</taxon>
        <taxon>Pseudomonadati</taxon>
        <taxon>Pseudomonadota</taxon>
        <taxon>Alphaproteobacteria</taxon>
        <taxon>Rhodobacterales</taxon>
        <taxon>Paracoccaceae</taxon>
        <taxon>Pseudotabrizicola</taxon>
    </lineage>
</organism>
<accession>A0A411YX32</accession>
<feature type="compositionally biased region" description="Low complexity" evidence="1">
    <location>
        <begin position="119"/>
        <end position="145"/>
    </location>
</feature>
<comment type="caution">
    <text evidence="2">The sequence shown here is derived from an EMBL/GenBank/DDBJ whole genome shotgun (WGS) entry which is preliminary data.</text>
</comment>
<evidence type="ECO:0000313" key="2">
    <source>
        <dbReference type="EMBL" id="RGP35444.1"/>
    </source>
</evidence>
<reference evidence="2 3" key="1">
    <citation type="submission" date="2018-08" db="EMBL/GenBank/DDBJ databases">
        <title>Flavobacterium tibetense sp. nov., isolated from a wetland YonghuCo on Tibetan Plateau.</title>
        <authorList>
            <person name="Phurbu D."/>
            <person name="Lu H."/>
            <person name="Xing P."/>
        </authorList>
    </citation>
    <scope>NUCLEOTIDE SEQUENCE [LARGE SCALE GENOMIC DNA]</scope>
    <source>
        <strain evidence="2 3">DJC</strain>
    </source>
</reference>
<dbReference type="OrthoDB" id="8851159at2"/>
<gene>
    <name evidence="2" type="ORF">D1012_20345</name>
</gene>
<keyword evidence="3" id="KW-1185">Reference proteome</keyword>
<feature type="compositionally biased region" description="Polar residues" evidence="1">
    <location>
        <begin position="146"/>
        <end position="161"/>
    </location>
</feature>
<dbReference type="EMBL" id="QWEY01000016">
    <property type="protein sequence ID" value="RGP35444.1"/>
    <property type="molecule type" value="Genomic_DNA"/>
</dbReference>
<evidence type="ECO:0000256" key="1">
    <source>
        <dbReference type="SAM" id="MobiDB-lite"/>
    </source>
</evidence>
<dbReference type="Proteomes" id="UP000284547">
    <property type="component" value="Unassembled WGS sequence"/>
</dbReference>
<name>A0A411YX32_9RHOB</name>
<dbReference type="AlphaFoldDB" id="A0A411YX32"/>
<sequence length="189" mass="19002">MPQPAHANGWLESRSWQFETSADKANQSAVLDMIERKKGGYYDGFSTTVNNYSNTNIGTQVNCNNVADATGNIATNSQTANSPQVSNTSGVTSGATGNEAQNGTSGSDTAGNGLGNDQNNSGNVSSGVAGSNSSSSSGAMNIGSSDQDLSNSQTNTGNQTASITDSTACAMAGATLNGEVQSNITGPLN</sequence>